<dbReference type="EC" id="2.7.7.68" evidence="1"/>
<keyword evidence="1" id="KW-0548">Nucleotidyltransferase</keyword>
<keyword evidence="1" id="KW-0808">Transferase</keyword>
<comment type="caution">
    <text evidence="1">The sequence shown here is derived from an EMBL/GenBank/DDBJ whole genome shotgun (WGS) entry which is preliminary data.</text>
</comment>
<dbReference type="RefSeq" id="WP_192754587.1">
    <property type="nucleotide sequence ID" value="NZ_BAABJL010000042.1"/>
</dbReference>
<gene>
    <name evidence="1" type="ORF">HEB94_008211</name>
</gene>
<dbReference type="Proteomes" id="UP000638648">
    <property type="component" value="Unassembled WGS sequence"/>
</dbReference>
<protein>
    <submittedName>
        <fullName evidence="1">2-phospho-L-lactate guanylyltransferase</fullName>
        <ecNumber evidence="1">2.7.7.68</ecNumber>
    </submittedName>
</protein>
<proteinExistence type="predicted"/>
<dbReference type="AlphaFoldDB" id="A0A927N5H9"/>
<accession>A0A927N5H9</accession>
<dbReference type="EMBL" id="JADBEM010000001">
    <property type="protein sequence ID" value="MBE1611363.1"/>
    <property type="molecule type" value="Genomic_DNA"/>
</dbReference>
<name>A0A927N5H9_9ACTN</name>
<dbReference type="GO" id="GO:0043814">
    <property type="term" value="F:phospholactate guanylyltransferase activity"/>
    <property type="evidence" value="ECO:0007669"/>
    <property type="project" value="UniProtKB-EC"/>
</dbReference>
<keyword evidence="2" id="KW-1185">Reference proteome</keyword>
<sequence>MQATVRTFDPATRAGTVLVDDGVELSYDADALTGTGLRHLRLGQRVQIEVDGSGPTTRVRSLRIYTLRE</sequence>
<organism evidence="1 2">
    <name type="scientific">Actinopolymorpha pittospori</name>
    <dbReference type="NCBI Taxonomy" id="648752"/>
    <lineage>
        <taxon>Bacteria</taxon>
        <taxon>Bacillati</taxon>
        <taxon>Actinomycetota</taxon>
        <taxon>Actinomycetes</taxon>
        <taxon>Propionibacteriales</taxon>
        <taxon>Actinopolymorphaceae</taxon>
        <taxon>Actinopolymorpha</taxon>
    </lineage>
</organism>
<reference evidence="1" key="1">
    <citation type="submission" date="2020-10" db="EMBL/GenBank/DDBJ databases">
        <title>Sequencing the genomes of 1000 actinobacteria strains.</title>
        <authorList>
            <person name="Klenk H.-P."/>
        </authorList>
    </citation>
    <scope>NUCLEOTIDE SEQUENCE</scope>
    <source>
        <strain evidence="1">DSM 45354</strain>
    </source>
</reference>
<evidence type="ECO:0000313" key="1">
    <source>
        <dbReference type="EMBL" id="MBE1611363.1"/>
    </source>
</evidence>
<evidence type="ECO:0000313" key="2">
    <source>
        <dbReference type="Proteomes" id="UP000638648"/>
    </source>
</evidence>